<evidence type="ECO:0000313" key="2">
    <source>
        <dbReference type="Proteomes" id="UP001596154"/>
    </source>
</evidence>
<name>A0ABW0UVL4_9ACTN</name>
<organism evidence="1 2">
    <name type="scientific">Streptomyces bullii</name>
    <dbReference type="NCBI Taxonomy" id="349910"/>
    <lineage>
        <taxon>Bacteria</taxon>
        <taxon>Bacillati</taxon>
        <taxon>Actinomycetota</taxon>
        <taxon>Actinomycetes</taxon>
        <taxon>Kitasatosporales</taxon>
        <taxon>Streptomycetaceae</taxon>
        <taxon>Streptomyces</taxon>
    </lineage>
</organism>
<gene>
    <name evidence="1" type="ORF">ACFPZJ_26130</name>
</gene>
<dbReference type="EMBL" id="JBHSNY010000009">
    <property type="protein sequence ID" value="MFC5637218.1"/>
    <property type="molecule type" value="Genomic_DNA"/>
</dbReference>
<comment type="caution">
    <text evidence="1">The sequence shown here is derived from an EMBL/GenBank/DDBJ whole genome shotgun (WGS) entry which is preliminary data.</text>
</comment>
<accession>A0ABW0UVL4</accession>
<evidence type="ECO:0000313" key="1">
    <source>
        <dbReference type="EMBL" id="MFC5637218.1"/>
    </source>
</evidence>
<keyword evidence="2" id="KW-1185">Reference proteome</keyword>
<dbReference type="Proteomes" id="UP001596154">
    <property type="component" value="Unassembled WGS sequence"/>
</dbReference>
<dbReference type="RefSeq" id="WP_381026272.1">
    <property type="nucleotide sequence ID" value="NZ_JBHSNY010000009.1"/>
</dbReference>
<proteinExistence type="predicted"/>
<sequence>MAGTASARWCTLQFASGPGRAGRWHGRTPPDKAAKAAAAINAAEAAPCREIMRVGHDYDIHPMLGAADRRPQRIAHVGYLDCGMPQNGVPALVAVPNHTLRAADGSGPTLRA</sequence>
<reference evidence="2" key="1">
    <citation type="journal article" date="2019" name="Int. J. Syst. Evol. Microbiol.">
        <title>The Global Catalogue of Microorganisms (GCM) 10K type strain sequencing project: providing services to taxonomists for standard genome sequencing and annotation.</title>
        <authorList>
            <consortium name="The Broad Institute Genomics Platform"/>
            <consortium name="The Broad Institute Genome Sequencing Center for Infectious Disease"/>
            <person name="Wu L."/>
            <person name="Ma J."/>
        </authorList>
    </citation>
    <scope>NUCLEOTIDE SEQUENCE [LARGE SCALE GENOMIC DNA]</scope>
    <source>
        <strain evidence="2">CGMCC 4.7248</strain>
    </source>
</reference>
<protein>
    <submittedName>
        <fullName evidence="1">Uncharacterized protein</fullName>
    </submittedName>
</protein>